<dbReference type="PANTHER" id="PTHR45947">
    <property type="entry name" value="SULFOQUINOVOSYL TRANSFERASE SQD2"/>
    <property type="match status" value="1"/>
</dbReference>
<keyword evidence="3" id="KW-0808">Transferase</keyword>
<comment type="caution">
    <text evidence="3">The sequence shown here is derived from an EMBL/GenBank/DDBJ whole genome shotgun (WGS) entry which is preliminary data.</text>
</comment>
<dbReference type="SUPFAM" id="SSF53756">
    <property type="entry name" value="UDP-Glycosyltransferase/glycogen phosphorylase"/>
    <property type="match status" value="1"/>
</dbReference>
<dbReference type="RefSeq" id="WP_182810864.1">
    <property type="nucleotide sequence ID" value="NZ_JACJFM010000043.1"/>
</dbReference>
<protein>
    <submittedName>
        <fullName evidence="3">Glycosyltransferase family 4 protein</fullName>
    </submittedName>
</protein>
<proteinExistence type="predicted"/>
<evidence type="ECO:0000313" key="4">
    <source>
        <dbReference type="Proteomes" id="UP000565262"/>
    </source>
</evidence>
<evidence type="ECO:0000259" key="1">
    <source>
        <dbReference type="Pfam" id="PF00534"/>
    </source>
</evidence>
<dbReference type="Gene3D" id="3.40.50.2000">
    <property type="entry name" value="Glycogen Phosphorylase B"/>
    <property type="match status" value="2"/>
</dbReference>
<evidence type="ECO:0000259" key="2">
    <source>
        <dbReference type="Pfam" id="PF13439"/>
    </source>
</evidence>
<dbReference type="AlphaFoldDB" id="A0A839IUG9"/>
<reference evidence="3 4" key="1">
    <citation type="submission" date="2020-08" db="EMBL/GenBank/DDBJ databases">
        <title>Oceanospirillum sp. nov. isolated from marine sediment.</title>
        <authorList>
            <person name="Ji X."/>
        </authorList>
    </citation>
    <scope>NUCLEOTIDE SEQUENCE [LARGE SCALE GENOMIC DNA]</scope>
    <source>
        <strain evidence="3 4">D5</strain>
    </source>
</reference>
<sequence length="405" mass="45173">MQRIAYLMTSFPVLSETFIGNEIRAMQAKGHFILPCSFERASGKAQPADLMLADQLKLLIDVPVAKVLWQLSASPKRLQSAMQFINQQKSLPARSLLWYGARMAALVEQHGCQHIHAHFGLASAATAIVAAKLAGVTVSFTCHGFDVYRSPADLAVKMKHADFTVAVCNEMQNILRQQAPEANIRMIRCGVDEQQFTSDEFNPFNQKRLLYLGRLSETKGIDVLLHALANIPVRERPVLDIVGDGPLYLPLLKKMIRLDLMGYVHFLGPRSSTWLYNNHNRYTAMCCPYVITDQGVRDTGPLVLKEAMALRLPLITTDLPACQEMLCDSSGKMQPLGYMVPMQDKMSLAGAIRLLLKQSPQTLRIMGKNGRAHYLQHFTTAKQAEALSVAIESCQKEVRHAVLQE</sequence>
<dbReference type="InterPro" id="IPR001296">
    <property type="entry name" value="Glyco_trans_1"/>
</dbReference>
<name>A0A839IUG9_9GAMM</name>
<organism evidence="3 4">
    <name type="scientific">Oceanospirillum sediminis</name>
    <dbReference type="NCBI Taxonomy" id="2760088"/>
    <lineage>
        <taxon>Bacteria</taxon>
        <taxon>Pseudomonadati</taxon>
        <taxon>Pseudomonadota</taxon>
        <taxon>Gammaproteobacteria</taxon>
        <taxon>Oceanospirillales</taxon>
        <taxon>Oceanospirillaceae</taxon>
        <taxon>Oceanospirillum</taxon>
    </lineage>
</organism>
<dbReference type="GO" id="GO:0016757">
    <property type="term" value="F:glycosyltransferase activity"/>
    <property type="evidence" value="ECO:0007669"/>
    <property type="project" value="InterPro"/>
</dbReference>
<dbReference type="InterPro" id="IPR050194">
    <property type="entry name" value="Glycosyltransferase_grp1"/>
</dbReference>
<dbReference type="Proteomes" id="UP000565262">
    <property type="component" value="Unassembled WGS sequence"/>
</dbReference>
<feature type="domain" description="Glycosyltransferase subfamily 4-like N-terminal" evidence="2">
    <location>
        <begin position="93"/>
        <end position="194"/>
    </location>
</feature>
<accession>A0A839IUG9</accession>
<gene>
    <name evidence="3" type="ORF">H4O21_21010</name>
</gene>
<evidence type="ECO:0000313" key="3">
    <source>
        <dbReference type="EMBL" id="MBB1489093.1"/>
    </source>
</evidence>
<dbReference type="CDD" id="cd03801">
    <property type="entry name" value="GT4_PimA-like"/>
    <property type="match status" value="1"/>
</dbReference>
<dbReference type="EMBL" id="JACJFM010000043">
    <property type="protein sequence ID" value="MBB1489093.1"/>
    <property type="molecule type" value="Genomic_DNA"/>
</dbReference>
<dbReference type="Pfam" id="PF00534">
    <property type="entry name" value="Glycos_transf_1"/>
    <property type="match status" value="1"/>
</dbReference>
<dbReference type="InterPro" id="IPR028098">
    <property type="entry name" value="Glyco_trans_4-like_N"/>
</dbReference>
<keyword evidence="4" id="KW-1185">Reference proteome</keyword>
<dbReference type="PANTHER" id="PTHR45947:SF14">
    <property type="entry name" value="SLL1723 PROTEIN"/>
    <property type="match status" value="1"/>
</dbReference>
<dbReference type="Pfam" id="PF13439">
    <property type="entry name" value="Glyco_transf_4"/>
    <property type="match status" value="1"/>
</dbReference>
<feature type="domain" description="Glycosyl transferase family 1" evidence="1">
    <location>
        <begin position="203"/>
        <end position="372"/>
    </location>
</feature>